<dbReference type="EMBL" id="VFSV01000005">
    <property type="protein sequence ID" value="TRD22623.1"/>
    <property type="molecule type" value="Genomic_DNA"/>
</dbReference>
<keyword evidence="4" id="KW-1185">Reference proteome</keyword>
<dbReference type="Pfam" id="PF03334">
    <property type="entry name" value="PhaG_MnhG_YufB"/>
    <property type="match status" value="1"/>
</dbReference>
<dbReference type="Proteomes" id="UP000318590">
    <property type="component" value="Unassembled WGS sequence"/>
</dbReference>
<proteinExistence type="predicted"/>
<dbReference type="OrthoDB" id="4427992at2"/>
<comment type="caution">
    <text evidence="3">The sequence shown here is derived from an EMBL/GenBank/DDBJ whole genome shotgun (WGS) entry which is preliminary data.</text>
</comment>
<evidence type="ECO:0000256" key="2">
    <source>
        <dbReference type="SAM" id="Phobius"/>
    </source>
</evidence>
<keyword evidence="2" id="KW-1133">Transmembrane helix</keyword>
<protein>
    <submittedName>
        <fullName evidence="3">Monovalent cation/H(+) antiporter subunit G</fullName>
    </submittedName>
</protein>
<keyword evidence="2" id="KW-0472">Membrane</keyword>
<sequence length="125" mass="13385">MIDTLLQFAAVTCLAIGAFFTLVGAIGLLKFDTPMKRLHAPTMVSTLGVGAFLVASIIDSFATGSGSLREILIMAFLFVTAPISANFIAKVHMHRADCNRPPRPGSRIWATYDTDEADQPAEEAA</sequence>
<dbReference type="GO" id="GO:0015385">
    <property type="term" value="F:sodium:proton antiporter activity"/>
    <property type="evidence" value="ECO:0007669"/>
    <property type="project" value="TreeGrafter"/>
</dbReference>
<dbReference type="PANTHER" id="PTHR34703">
    <property type="entry name" value="ANTIPORTER SUBUNIT MNHG2-RELATED"/>
    <property type="match status" value="1"/>
</dbReference>
<gene>
    <name evidence="3" type="ORF">FEV53_04190</name>
</gene>
<dbReference type="PANTHER" id="PTHR34703:SF1">
    <property type="entry name" value="ANTIPORTER SUBUNIT MNHG2-RELATED"/>
    <property type="match status" value="1"/>
</dbReference>
<name>A0A547Q8E1_9RHOB</name>
<feature type="transmembrane region" description="Helical" evidence="2">
    <location>
        <begin position="70"/>
        <end position="89"/>
    </location>
</feature>
<dbReference type="InterPro" id="IPR005133">
    <property type="entry name" value="PhaG_MnhG_YufB"/>
</dbReference>
<evidence type="ECO:0000256" key="1">
    <source>
        <dbReference type="SAM" id="MobiDB-lite"/>
    </source>
</evidence>
<feature type="region of interest" description="Disordered" evidence="1">
    <location>
        <begin position="98"/>
        <end position="125"/>
    </location>
</feature>
<feature type="transmembrane region" description="Helical" evidence="2">
    <location>
        <begin position="6"/>
        <end position="28"/>
    </location>
</feature>
<evidence type="ECO:0000313" key="3">
    <source>
        <dbReference type="EMBL" id="TRD22623.1"/>
    </source>
</evidence>
<evidence type="ECO:0000313" key="4">
    <source>
        <dbReference type="Proteomes" id="UP000318590"/>
    </source>
</evidence>
<dbReference type="RefSeq" id="WP_142833566.1">
    <property type="nucleotide sequence ID" value="NZ_VFSV01000005.1"/>
</dbReference>
<accession>A0A547Q8E1</accession>
<organism evidence="3 4">
    <name type="scientific">Palleronia caenipelagi</name>
    <dbReference type="NCBI Taxonomy" id="2489174"/>
    <lineage>
        <taxon>Bacteria</taxon>
        <taxon>Pseudomonadati</taxon>
        <taxon>Pseudomonadota</taxon>
        <taxon>Alphaproteobacteria</taxon>
        <taxon>Rhodobacterales</taxon>
        <taxon>Roseobacteraceae</taxon>
        <taxon>Palleronia</taxon>
    </lineage>
</organism>
<dbReference type="AlphaFoldDB" id="A0A547Q8E1"/>
<feature type="compositionally biased region" description="Acidic residues" evidence="1">
    <location>
        <begin position="113"/>
        <end position="125"/>
    </location>
</feature>
<keyword evidence="2" id="KW-0812">Transmembrane</keyword>
<reference evidence="3 4" key="1">
    <citation type="submission" date="2019-06" db="EMBL/GenBank/DDBJ databases">
        <title>Paenimaribius caenipelagi gen. nov., sp. nov., isolated from a tidal flat.</title>
        <authorList>
            <person name="Yoon J.-H."/>
        </authorList>
    </citation>
    <scope>NUCLEOTIDE SEQUENCE [LARGE SCALE GENOMIC DNA]</scope>
    <source>
        <strain evidence="3 4">JBTF-M29</strain>
    </source>
</reference>
<feature type="transmembrane region" description="Helical" evidence="2">
    <location>
        <begin position="40"/>
        <end position="58"/>
    </location>
</feature>